<evidence type="ECO:0000313" key="4">
    <source>
        <dbReference type="WBParaSite" id="PDA_v2.g3667.t1"/>
    </source>
</evidence>
<accession>A0A914QJ97</accession>
<evidence type="ECO:0000256" key="2">
    <source>
        <dbReference type="SAM" id="Phobius"/>
    </source>
</evidence>
<protein>
    <submittedName>
        <fullName evidence="4">Uncharacterized protein</fullName>
    </submittedName>
</protein>
<reference evidence="4" key="1">
    <citation type="submission" date="2022-11" db="UniProtKB">
        <authorList>
            <consortium name="WormBaseParasite"/>
        </authorList>
    </citation>
    <scope>IDENTIFICATION</scope>
</reference>
<keyword evidence="2" id="KW-1133">Transmembrane helix</keyword>
<name>A0A914QJ97_9BILA</name>
<keyword evidence="2" id="KW-0472">Membrane</keyword>
<keyword evidence="3" id="KW-1185">Reference proteome</keyword>
<dbReference type="AlphaFoldDB" id="A0A914QJ97"/>
<sequence length="117" mass="12630">MDLFIILWFFLIFFISPLIIGCGLKKKPPPDYTLACNTKSGLLNDDPDLKSDLLMAKPAGGGDKKPIAPTTTTSTTSGDFNGLIEYSNNTRDIGNARDVKLATIGGITNPRDVNLLN</sequence>
<feature type="region of interest" description="Disordered" evidence="1">
    <location>
        <begin position="58"/>
        <end position="79"/>
    </location>
</feature>
<feature type="transmembrane region" description="Helical" evidence="2">
    <location>
        <begin position="6"/>
        <end position="24"/>
    </location>
</feature>
<keyword evidence="2" id="KW-0812">Transmembrane</keyword>
<organism evidence="3 4">
    <name type="scientific">Panagrolaimus davidi</name>
    <dbReference type="NCBI Taxonomy" id="227884"/>
    <lineage>
        <taxon>Eukaryota</taxon>
        <taxon>Metazoa</taxon>
        <taxon>Ecdysozoa</taxon>
        <taxon>Nematoda</taxon>
        <taxon>Chromadorea</taxon>
        <taxon>Rhabditida</taxon>
        <taxon>Tylenchina</taxon>
        <taxon>Panagrolaimomorpha</taxon>
        <taxon>Panagrolaimoidea</taxon>
        <taxon>Panagrolaimidae</taxon>
        <taxon>Panagrolaimus</taxon>
    </lineage>
</organism>
<proteinExistence type="predicted"/>
<dbReference type="Proteomes" id="UP000887578">
    <property type="component" value="Unplaced"/>
</dbReference>
<evidence type="ECO:0000256" key="1">
    <source>
        <dbReference type="SAM" id="MobiDB-lite"/>
    </source>
</evidence>
<evidence type="ECO:0000313" key="3">
    <source>
        <dbReference type="Proteomes" id="UP000887578"/>
    </source>
</evidence>
<dbReference type="WBParaSite" id="PDA_v2.g3667.t1">
    <property type="protein sequence ID" value="PDA_v2.g3667.t1"/>
    <property type="gene ID" value="PDA_v2.g3667"/>
</dbReference>